<dbReference type="AlphaFoldDB" id="A0A9P1KCA5"/>
<organism evidence="1 2">
    <name type="scientific">Limnospira indica PCC 8005</name>
    <dbReference type="NCBI Taxonomy" id="376219"/>
    <lineage>
        <taxon>Bacteria</taxon>
        <taxon>Bacillati</taxon>
        <taxon>Cyanobacteriota</taxon>
        <taxon>Cyanophyceae</taxon>
        <taxon>Oscillatoriophycideae</taxon>
        <taxon>Oscillatoriales</taxon>
        <taxon>Sirenicapillariaceae</taxon>
        <taxon>Limnospira</taxon>
    </lineage>
</organism>
<dbReference type="RefSeq" id="WP_006621304.1">
    <property type="nucleotide sequence ID" value="NZ_FO818640.1"/>
</dbReference>
<dbReference type="InterPro" id="IPR017101">
    <property type="entry name" value="P-loop_ATP/GTP-bd_All4644_prd"/>
</dbReference>
<accession>A0A9P1KCA5</accession>
<keyword evidence="2" id="KW-1185">Reference proteome</keyword>
<reference evidence="1 2" key="1">
    <citation type="submission" date="2014-02" db="EMBL/GenBank/DDBJ databases">
        <authorList>
            <person name="Genoscope - CEA"/>
        </authorList>
    </citation>
    <scope>NUCLEOTIDE SEQUENCE [LARGE SCALE GENOMIC DNA]</scope>
    <source>
        <strain evidence="1 2">PCC 8005</strain>
    </source>
</reference>
<name>A0A9P1KCA5_9CYAN</name>
<evidence type="ECO:0000313" key="1">
    <source>
        <dbReference type="EMBL" id="CDM93399.1"/>
    </source>
</evidence>
<protein>
    <recommendedName>
        <fullName evidence="3">AAA family ATPase</fullName>
    </recommendedName>
</protein>
<dbReference type="Pfam" id="PF13671">
    <property type="entry name" value="AAA_33"/>
    <property type="match status" value="1"/>
</dbReference>
<dbReference type="EMBL" id="FO818640">
    <property type="protein sequence ID" value="CDM93399.1"/>
    <property type="molecule type" value="Genomic_DNA"/>
</dbReference>
<gene>
    <name evidence="1" type="ORF">ARTHRO_11072</name>
</gene>
<dbReference type="InterPro" id="IPR027417">
    <property type="entry name" value="P-loop_NTPase"/>
</dbReference>
<dbReference type="Proteomes" id="UP000032946">
    <property type="component" value="Chromosome"/>
</dbReference>
<evidence type="ECO:0000313" key="2">
    <source>
        <dbReference type="Proteomes" id="UP000032946"/>
    </source>
</evidence>
<proteinExistence type="predicted"/>
<dbReference type="PIRSF" id="PIRSF037081">
    <property type="entry name" value="P-loop_All4644_prd"/>
    <property type="match status" value="1"/>
</dbReference>
<evidence type="ECO:0008006" key="3">
    <source>
        <dbReference type="Google" id="ProtNLM"/>
    </source>
</evidence>
<dbReference type="Gene3D" id="3.40.50.300">
    <property type="entry name" value="P-loop containing nucleotide triphosphate hydrolases"/>
    <property type="match status" value="1"/>
</dbReference>
<dbReference type="SUPFAM" id="SSF52540">
    <property type="entry name" value="P-loop containing nucleoside triphosphate hydrolases"/>
    <property type="match status" value="1"/>
</dbReference>
<sequence>MSKIVLIIGLPASGKSFIAERLSQGSHFQRWVSTDRIRQRLFGDESIQGPWLSIWAQVRGELQQAVADMVDVIYDATNVQRRRRRDLIAQVRGFGFQSVVGLWVNTPLEVCLARNERRSRQVPEGVILQMYRQLTDAPPTLSDGFDRLLEIQNI</sequence>